<reference evidence="2 3" key="1">
    <citation type="journal article" date="2014" name="Genome Announc.">
        <title>Trypanosoma cruzi Clone Dm28c Draft Genome Sequence.</title>
        <authorList>
            <person name="Grisard E.C."/>
            <person name="Teixeira S.M."/>
            <person name="de Almeida L.G."/>
            <person name="Stoco P.H."/>
            <person name="Gerber A.L."/>
            <person name="Talavera-Lopez C."/>
            <person name="Lima O.C."/>
            <person name="Andersson B."/>
            <person name="de Vasconcelos A.T."/>
        </authorList>
    </citation>
    <scope>NUCLEOTIDE SEQUENCE [LARGE SCALE GENOMIC DNA]</scope>
    <source>
        <strain evidence="2 3">Dm28c</strain>
    </source>
</reference>
<evidence type="ECO:0000256" key="1">
    <source>
        <dbReference type="SAM" id="MobiDB-lite"/>
    </source>
</evidence>
<dbReference type="EMBL" id="AYLP01000802">
    <property type="protein sequence ID" value="ESS55501.1"/>
    <property type="molecule type" value="Genomic_DNA"/>
</dbReference>
<dbReference type="VEuPathDB" id="TriTrypDB:TCDM_13023"/>
<organism evidence="2 3">
    <name type="scientific">Trypanosoma cruzi Dm28c</name>
    <dbReference type="NCBI Taxonomy" id="1416333"/>
    <lineage>
        <taxon>Eukaryota</taxon>
        <taxon>Discoba</taxon>
        <taxon>Euglenozoa</taxon>
        <taxon>Kinetoplastea</taxon>
        <taxon>Metakinetoplastina</taxon>
        <taxon>Trypanosomatida</taxon>
        <taxon>Trypanosomatidae</taxon>
        <taxon>Trypanosoma</taxon>
        <taxon>Schizotrypanum</taxon>
    </lineage>
</organism>
<sequence length="222" mass="24494">MVYVCEGWCGVAGQCEGCGAAFPACRLFLPCVCAAFCFPPLTLFSCVPAWSGRLLTGHVDRECLLTASIHLPPPVCLSFPVVCGVLHRVRAGPHTPTARRDLPCCCSFLCAMVLRAVPYRLSFSRSLHRCSALLCSPLTFLVYCCCCCTPPLLEHSHARKERKHALIATEKIEGSERTNSTHTPPTHTYLYVLTCCCSHGTPHTQPSPCDRIQRKEEGRKRE</sequence>
<feature type="region of interest" description="Disordered" evidence="1">
    <location>
        <begin position="201"/>
        <end position="222"/>
    </location>
</feature>
<accession>V5CJF0</accession>
<name>V5CJF0_TRYCR</name>
<evidence type="ECO:0000313" key="3">
    <source>
        <dbReference type="Proteomes" id="UP000017861"/>
    </source>
</evidence>
<dbReference type="Proteomes" id="UP000017861">
    <property type="component" value="Unassembled WGS sequence"/>
</dbReference>
<proteinExistence type="predicted"/>
<dbReference type="AlphaFoldDB" id="V5CJF0"/>
<feature type="compositionally biased region" description="Basic and acidic residues" evidence="1">
    <location>
        <begin position="211"/>
        <end position="222"/>
    </location>
</feature>
<gene>
    <name evidence="2" type="ORF">TCDM_13023</name>
</gene>
<comment type="caution">
    <text evidence="2">The sequence shown here is derived from an EMBL/GenBank/DDBJ whole genome shotgun (WGS) entry which is preliminary data.</text>
</comment>
<evidence type="ECO:0000313" key="2">
    <source>
        <dbReference type="EMBL" id="ESS55501.1"/>
    </source>
</evidence>
<protein>
    <submittedName>
        <fullName evidence="2">Trans-sialidase</fullName>
    </submittedName>
</protein>